<evidence type="ECO:0000256" key="6">
    <source>
        <dbReference type="ARBA" id="ARBA00030030"/>
    </source>
</evidence>
<evidence type="ECO:0000313" key="7">
    <source>
        <dbReference type="EMBL" id="RYO80324.1"/>
    </source>
</evidence>
<evidence type="ECO:0000256" key="5">
    <source>
        <dbReference type="ARBA" id="ARBA00029543"/>
    </source>
</evidence>
<dbReference type="PANTHER" id="PTHR13522:SF3">
    <property type="entry name" value="U6 SNRNA PHOSPHODIESTERASE 1"/>
    <property type="match status" value="1"/>
</dbReference>
<evidence type="ECO:0000256" key="2">
    <source>
        <dbReference type="ARBA" id="ARBA00022801"/>
    </source>
</evidence>
<dbReference type="Pfam" id="PF09749">
    <property type="entry name" value="HVSL"/>
    <property type="match status" value="1"/>
</dbReference>
<evidence type="ECO:0000256" key="4">
    <source>
        <dbReference type="ARBA" id="ARBA00023242"/>
    </source>
</evidence>
<sequence>MSENTSSSLPPLPSAFHDLYASTVRVSTNDDPNLHQGRKRVNPHKAGNWPTHLYIEYEIGSSISPSTEILSFLNSDLGAPQPLHISLSRPIVLNTSQKDGFLERLITSVKKSGVQPFDLAPRALSWHKTAESERSFLVLRVANKVGGATAHEEAKTGSSNPQLANLLGRCNRLVTEHGQPPLYAPKVLEGSNTALHDAFHISVAWSLAEVDADLREQTEEVFSKPEFRDAVGAIP</sequence>
<keyword evidence="4" id="KW-0539">Nucleus</keyword>
<dbReference type="Proteomes" id="UP000294003">
    <property type="component" value="Unassembled WGS sequence"/>
</dbReference>
<dbReference type="EMBL" id="QJNS01000293">
    <property type="protein sequence ID" value="RYO80324.1"/>
    <property type="molecule type" value="Genomic_DNA"/>
</dbReference>
<keyword evidence="2" id="KW-0378">Hydrolase</keyword>
<protein>
    <recommendedName>
        <fullName evidence="5">U6 snRNA phosphodiesterase 1</fullName>
    </recommendedName>
    <alternativeName>
        <fullName evidence="6">3'-5' RNA exonuclease USB1</fullName>
    </alternativeName>
</protein>
<organism evidence="7 8">
    <name type="scientific">Monosporascus cannonballus</name>
    <dbReference type="NCBI Taxonomy" id="155416"/>
    <lineage>
        <taxon>Eukaryota</taxon>
        <taxon>Fungi</taxon>
        <taxon>Dikarya</taxon>
        <taxon>Ascomycota</taxon>
        <taxon>Pezizomycotina</taxon>
        <taxon>Sordariomycetes</taxon>
        <taxon>Xylariomycetidae</taxon>
        <taxon>Xylariales</taxon>
        <taxon>Xylariales incertae sedis</taxon>
        <taxon>Monosporascus</taxon>
    </lineage>
</organism>
<evidence type="ECO:0000256" key="3">
    <source>
        <dbReference type="ARBA" id="ARBA00023239"/>
    </source>
</evidence>
<dbReference type="InterPro" id="IPR027521">
    <property type="entry name" value="Usb1"/>
</dbReference>
<keyword evidence="8" id="KW-1185">Reference proteome</keyword>
<comment type="caution">
    <text evidence="7">The sequence shown here is derived from an EMBL/GenBank/DDBJ whole genome shotgun (WGS) entry which is preliminary data.</text>
</comment>
<evidence type="ECO:0000313" key="8">
    <source>
        <dbReference type="Proteomes" id="UP000294003"/>
    </source>
</evidence>
<dbReference type="PANTHER" id="PTHR13522">
    <property type="entry name" value="U6 SNRNA PHOSPHODIESTERASE 1"/>
    <property type="match status" value="1"/>
</dbReference>
<dbReference type="Gene3D" id="3.90.1140.10">
    <property type="entry name" value="Cyclic phosphodiesterase"/>
    <property type="match status" value="1"/>
</dbReference>
<evidence type="ECO:0000256" key="1">
    <source>
        <dbReference type="ARBA" id="ARBA00022722"/>
    </source>
</evidence>
<name>A0ABY0GYD8_9PEZI</name>
<proteinExistence type="predicted"/>
<keyword evidence="3" id="KW-0456">Lyase</keyword>
<keyword evidence="1" id="KW-0540">Nuclease</keyword>
<gene>
    <name evidence="7" type="ORF">DL762_007691</name>
</gene>
<reference evidence="7 8" key="1">
    <citation type="submission" date="2018-06" db="EMBL/GenBank/DDBJ databases">
        <title>Complete Genomes of Monosporascus.</title>
        <authorList>
            <person name="Robinson A.J."/>
            <person name="Natvig D.O."/>
        </authorList>
    </citation>
    <scope>NUCLEOTIDE SEQUENCE [LARGE SCALE GENOMIC DNA]</scope>
    <source>
        <strain evidence="7 8">CBS 609.92</strain>
    </source>
</reference>
<accession>A0ABY0GYD8</accession>